<evidence type="ECO:0000313" key="2">
    <source>
        <dbReference type="Proteomes" id="UP000054018"/>
    </source>
</evidence>
<gene>
    <name evidence="1" type="ORF">PISMIDRAFT_679148</name>
</gene>
<protein>
    <submittedName>
        <fullName evidence="1">Uncharacterized protein</fullName>
    </submittedName>
</protein>
<sequence length="82" mass="9214">MLTVSKCVENVQATQPQATGIGDNPILLADACPLELHRRLPTVDYCQFFYHTNLHLSIYRCIHTLFWPELNVACSILCALPA</sequence>
<evidence type="ECO:0000313" key="1">
    <source>
        <dbReference type="EMBL" id="KIK23688.1"/>
    </source>
</evidence>
<proteinExistence type="predicted"/>
<reference evidence="2" key="2">
    <citation type="submission" date="2015-01" db="EMBL/GenBank/DDBJ databases">
        <title>Evolutionary Origins and Diversification of the Mycorrhizal Mutualists.</title>
        <authorList>
            <consortium name="DOE Joint Genome Institute"/>
            <consortium name="Mycorrhizal Genomics Consortium"/>
            <person name="Kohler A."/>
            <person name="Kuo A."/>
            <person name="Nagy L.G."/>
            <person name="Floudas D."/>
            <person name="Copeland A."/>
            <person name="Barry K.W."/>
            <person name="Cichocki N."/>
            <person name="Veneault-Fourrey C."/>
            <person name="LaButti K."/>
            <person name="Lindquist E.A."/>
            <person name="Lipzen A."/>
            <person name="Lundell T."/>
            <person name="Morin E."/>
            <person name="Murat C."/>
            <person name="Riley R."/>
            <person name="Ohm R."/>
            <person name="Sun H."/>
            <person name="Tunlid A."/>
            <person name="Henrissat B."/>
            <person name="Grigoriev I.V."/>
            <person name="Hibbett D.S."/>
            <person name="Martin F."/>
        </authorList>
    </citation>
    <scope>NUCLEOTIDE SEQUENCE [LARGE SCALE GENOMIC DNA]</scope>
    <source>
        <strain evidence="2">441</strain>
    </source>
</reference>
<keyword evidence="2" id="KW-1185">Reference proteome</keyword>
<accession>A0A0C9ZVJ0</accession>
<name>A0A0C9ZVJ0_9AGAM</name>
<dbReference type="EMBL" id="KN833724">
    <property type="protein sequence ID" value="KIK23688.1"/>
    <property type="molecule type" value="Genomic_DNA"/>
</dbReference>
<dbReference type="Proteomes" id="UP000054018">
    <property type="component" value="Unassembled WGS sequence"/>
</dbReference>
<organism evidence="1 2">
    <name type="scientific">Pisolithus microcarpus 441</name>
    <dbReference type="NCBI Taxonomy" id="765257"/>
    <lineage>
        <taxon>Eukaryota</taxon>
        <taxon>Fungi</taxon>
        <taxon>Dikarya</taxon>
        <taxon>Basidiomycota</taxon>
        <taxon>Agaricomycotina</taxon>
        <taxon>Agaricomycetes</taxon>
        <taxon>Agaricomycetidae</taxon>
        <taxon>Boletales</taxon>
        <taxon>Sclerodermatineae</taxon>
        <taxon>Pisolithaceae</taxon>
        <taxon>Pisolithus</taxon>
    </lineage>
</organism>
<dbReference type="AlphaFoldDB" id="A0A0C9ZVJ0"/>
<dbReference type="HOGENOM" id="CLU_2559174_0_0_1"/>
<reference evidence="1 2" key="1">
    <citation type="submission" date="2014-04" db="EMBL/GenBank/DDBJ databases">
        <authorList>
            <consortium name="DOE Joint Genome Institute"/>
            <person name="Kuo A."/>
            <person name="Kohler A."/>
            <person name="Costa M.D."/>
            <person name="Nagy L.G."/>
            <person name="Floudas D."/>
            <person name="Copeland A."/>
            <person name="Barry K.W."/>
            <person name="Cichocki N."/>
            <person name="Veneault-Fourrey C."/>
            <person name="LaButti K."/>
            <person name="Lindquist E.A."/>
            <person name="Lipzen A."/>
            <person name="Lundell T."/>
            <person name="Morin E."/>
            <person name="Murat C."/>
            <person name="Sun H."/>
            <person name="Tunlid A."/>
            <person name="Henrissat B."/>
            <person name="Grigoriev I.V."/>
            <person name="Hibbett D.S."/>
            <person name="Martin F."/>
            <person name="Nordberg H.P."/>
            <person name="Cantor M.N."/>
            <person name="Hua S.X."/>
        </authorList>
    </citation>
    <scope>NUCLEOTIDE SEQUENCE [LARGE SCALE GENOMIC DNA]</scope>
    <source>
        <strain evidence="1 2">441</strain>
    </source>
</reference>